<gene>
    <name evidence="5" type="ORF">G4B88_009527</name>
</gene>
<dbReference type="Pfam" id="PF00806">
    <property type="entry name" value="PUF"/>
    <property type="match status" value="1"/>
</dbReference>
<evidence type="ECO:0000256" key="2">
    <source>
        <dbReference type="ARBA" id="ARBA00022845"/>
    </source>
</evidence>
<evidence type="ECO:0008006" key="7">
    <source>
        <dbReference type="Google" id="ProtNLM"/>
    </source>
</evidence>
<dbReference type="InterPro" id="IPR016024">
    <property type="entry name" value="ARM-type_fold"/>
</dbReference>
<dbReference type="InterPro" id="IPR011989">
    <property type="entry name" value="ARM-like"/>
</dbReference>
<dbReference type="AlphaFoldDB" id="A0A7J6DTX4"/>
<feature type="repeat" description="Pumilio" evidence="4">
    <location>
        <begin position="69"/>
        <end position="104"/>
    </location>
</feature>
<evidence type="ECO:0000313" key="6">
    <source>
        <dbReference type="Proteomes" id="UP000583929"/>
    </source>
</evidence>
<keyword evidence="6" id="KW-1185">Reference proteome</keyword>
<name>A0A7J6DTX4_CANSA</name>
<dbReference type="SUPFAM" id="SSF48371">
    <property type="entry name" value="ARM repeat"/>
    <property type="match status" value="1"/>
</dbReference>
<accession>A0A7J6DTX4</accession>
<protein>
    <recommendedName>
        <fullName evidence="7">PUM-HD domain-containing protein</fullName>
    </recommendedName>
</protein>
<reference evidence="5 6" key="1">
    <citation type="journal article" date="2020" name="bioRxiv">
        <title>Sequence and annotation of 42 cannabis genomes reveals extensive copy number variation in cannabinoid synthesis and pathogen resistance genes.</title>
        <authorList>
            <person name="Mckernan K.J."/>
            <person name="Helbert Y."/>
            <person name="Kane L.T."/>
            <person name="Ebling H."/>
            <person name="Zhang L."/>
            <person name="Liu B."/>
            <person name="Eaton Z."/>
            <person name="Mclaughlin S."/>
            <person name="Kingan S."/>
            <person name="Baybayan P."/>
            <person name="Concepcion G."/>
            <person name="Jordan M."/>
            <person name="Riva A."/>
            <person name="Barbazuk W."/>
            <person name="Harkins T."/>
        </authorList>
    </citation>
    <scope>NUCLEOTIDE SEQUENCE [LARGE SCALE GENOMIC DNA]</scope>
    <source>
        <strain evidence="6">cv. Jamaican Lion 4</strain>
        <tissue evidence="5">Leaf</tissue>
    </source>
</reference>
<keyword evidence="1" id="KW-0677">Repeat</keyword>
<organism evidence="5 6">
    <name type="scientific">Cannabis sativa</name>
    <name type="common">Hemp</name>
    <name type="synonym">Marijuana</name>
    <dbReference type="NCBI Taxonomy" id="3483"/>
    <lineage>
        <taxon>Eukaryota</taxon>
        <taxon>Viridiplantae</taxon>
        <taxon>Streptophyta</taxon>
        <taxon>Embryophyta</taxon>
        <taxon>Tracheophyta</taxon>
        <taxon>Spermatophyta</taxon>
        <taxon>Magnoliopsida</taxon>
        <taxon>eudicotyledons</taxon>
        <taxon>Gunneridae</taxon>
        <taxon>Pentapetalae</taxon>
        <taxon>rosids</taxon>
        <taxon>fabids</taxon>
        <taxon>Rosales</taxon>
        <taxon>Cannabaceae</taxon>
        <taxon>Cannabis</taxon>
    </lineage>
</organism>
<dbReference type="GO" id="GO:0005737">
    <property type="term" value="C:cytoplasm"/>
    <property type="evidence" value="ECO:0007669"/>
    <property type="project" value="TreeGrafter"/>
</dbReference>
<proteinExistence type="predicted"/>
<dbReference type="EMBL" id="JAATIQ010000634">
    <property type="protein sequence ID" value="KAF4349551.1"/>
    <property type="molecule type" value="Genomic_DNA"/>
</dbReference>
<sequence length="130" mass="14127">KIENPNCSTAISPSFSCATKGQTLAISLVQTPIDLNTSAPQANSCNRRAKLPPVICLARSIGRTAIIRQLAGRIVRMSQQKFASNVVKKCLSFGAAEERQLLAMMKDPFGKYVVQKVFVMRSSLQLEKGG</sequence>
<dbReference type="PANTHER" id="PTHR12537">
    <property type="entry name" value="RNA BINDING PROTEIN PUMILIO-RELATED"/>
    <property type="match status" value="1"/>
</dbReference>
<evidence type="ECO:0000313" key="5">
    <source>
        <dbReference type="EMBL" id="KAF4349551.1"/>
    </source>
</evidence>
<keyword evidence="2" id="KW-0810">Translation regulation</keyword>
<feature type="non-terminal residue" evidence="5">
    <location>
        <position position="1"/>
    </location>
</feature>
<evidence type="ECO:0000256" key="3">
    <source>
        <dbReference type="ARBA" id="ARBA00022884"/>
    </source>
</evidence>
<evidence type="ECO:0000256" key="1">
    <source>
        <dbReference type="ARBA" id="ARBA00022737"/>
    </source>
</evidence>
<dbReference type="GO" id="GO:0006417">
    <property type="term" value="P:regulation of translation"/>
    <property type="evidence" value="ECO:0007669"/>
    <property type="project" value="UniProtKB-KW"/>
</dbReference>
<dbReference type="PROSITE" id="PS50302">
    <property type="entry name" value="PUM"/>
    <property type="match status" value="1"/>
</dbReference>
<dbReference type="Gene3D" id="1.25.10.10">
    <property type="entry name" value="Leucine-rich Repeat Variant"/>
    <property type="match status" value="1"/>
</dbReference>
<evidence type="ECO:0000256" key="4">
    <source>
        <dbReference type="PROSITE-ProRule" id="PRU00317"/>
    </source>
</evidence>
<dbReference type="GO" id="GO:0003729">
    <property type="term" value="F:mRNA binding"/>
    <property type="evidence" value="ECO:0007669"/>
    <property type="project" value="TreeGrafter"/>
</dbReference>
<dbReference type="Proteomes" id="UP000583929">
    <property type="component" value="Unassembled WGS sequence"/>
</dbReference>
<keyword evidence="3" id="KW-0694">RNA-binding</keyword>
<dbReference type="PANTHER" id="PTHR12537:SF12">
    <property type="entry name" value="MATERNAL PROTEIN PUMILIO"/>
    <property type="match status" value="1"/>
</dbReference>
<comment type="caution">
    <text evidence="5">The sequence shown here is derived from an EMBL/GenBank/DDBJ whole genome shotgun (WGS) entry which is preliminary data.</text>
</comment>
<dbReference type="InterPro" id="IPR001313">
    <property type="entry name" value="Pumilio_RNA-bd_rpt"/>
</dbReference>